<accession>A0AAV2BQZ8</accession>
<evidence type="ECO:0000313" key="2">
    <source>
        <dbReference type="Proteomes" id="UP001497382"/>
    </source>
</evidence>
<dbReference type="Proteomes" id="UP001497382">
    <property type="component" value="Unassembled WGS sequence"/>
</dbReference>
<reference evidence="1 2" key="1">
    <citation type="submission" date="2024-04" db="EMBL/GenBank/DDBJ databases">
        <authorList>
            <person name="Rising A."/>
            <person name="Reimegard J."/>
            <person name="Sonavane S."/>
            <person name="Akerstrom W."/>
            <person name="Nylinder S."/>
            <person name="Hedman E."/>
            <person name="Kallberg Y."/>
        </authorList>
    </citation>
    <scope>NUCLEOTIDE SEQUENCE [LARGE SCALE GENOMIC DNA]</scope>
</reference>
<sequence length="73" mass="8486">MACRHSSLLAFLQSALIENKYRNLKYEDESRLIFSINLPHISRILGDEFDDTFTEKRNLEGNLERTARNNDAA</sequence>
<keyword evidence="2" id="KW-1185">Reference proteome</keyword>
<evidence type="ECO:0000313" key="1">
    <source>
        <dbReference type="EMBL" id="CAL1297874.1"/>
    </source>
</evidence>
<gene>
    <name evidence="1" type="ORF">LARSCL_LOCUS20560</name>
</gene>
<dbReference type="AlphaFoldDB" id="A0AAV2BQZ8"/>
<name>A0AAV2BQZ8_9ARAC</name>
<comment type="caution">
    <text evidence="1">The sequence shown here is derived from an EMBL/GenBank/DDBJ whole genome shotgun (WGS) entry which is preliminary data.</text>
</comment>
<dbReference type="EMBL" id="CAXIEN010000444">
    <property type="protein sequence ID" value="CAL1297874.1"/>
    <property type="molecule type" value="Genomic_DNA"/>
</dbReference>
<proteinExistence type="predicted"/>
<organism evidence="1 2">
    <name type="scientific">Larinioides sclopetarius</name>
    <dbReference type="NCBI Taxonomy" id="280406"/>
    <lineage>
        <taxon>Eukaryota</taxon>
        <taxon>Metazoa</taxon>
        <taxon>Ecdysozoa</taxon>
        <taxon>Arthropoda</taxon>
        <taxon>Chelicerata</taxon>
        <taxon>Arachnida</taxon>
        <taxon>Araneae</taxon>
        <taxon>Araneomorphae</taxon>
        <taxon>Entelegynae</taxon>
        <taxon>Araneoidea</taxon>
        <taxon>Araneidae</taxon>
        <taxon>Larinioides</taxon>
    </lineage>
</organism>
<protein>
    <submittedName>
        <fullName evidence="1">Uncharacterized protein</fullName>
    </submittedName>
</protein>